<evidence type="ECO:0000256" key="1">
    <source>
        <dbReference type="ARBA" id="ARBA00000900"/>
    </source>
</evidence>
<evidence type="ECO:0000256" key="4">
    <source>
        <dbReference type="ARBA" id="ARBA00012483"/>
    </source>
</evidence>
<dbReference type="SUPFAM" id="SSF57850">
    <property type="entry name" value="RING/U-box"/>
    <property type="match status" value="1"/>
</dbReference>
<dbReference type="Pfam" id="PF21362">
    <property type="entry name" value="Sina_RING"/>
    <property type="match status" value="1"/>
</dbReference>
<evidence type="ECO:0000256" key="10">
    <source>
        <dbReference type="ARBA" id="ARBA00024004"/>
    </source>
</evidence>
<keyword evidence="9" id="KW-0862">Zinc</keyword>
<keyword evidence="7 11" id="KW-0863">Zinc-finger</keyword>
<dbReference type="Pfam" id="PF21361">
    <property type="entry name" value="Sina_ZnF"/>
    <property type="match status" value="1"/>
</dbReference>
<dbReference type="Gene3D" id="3.30.40.10">
    <property type="entry name" value="Zinc/RING finger domain, C3HC4 (zinc finger)"/>
    <property type="match status" value="1"/>
</dbReference>
<organism evidence="14 15">
    <name type="scientific">Camelina sativa</name>
    <name type="common">False flax</name>
    <name type="synonym">Myagrum sativum</name>
    <dbReference type="NCBI Taxonomy" id="90675"/>
    <lineage>
        <taxon>Eukaryota</taxon>
        <taxon>Viridiplantae</taxon>
        <taxon>Streptophyta</taxon>
        <taxon>Embryophyta</taxon>
        <taxon>Tracheophyta</taxon>
        <taxon>Spermatophyta</taxon>
        <taxon>Magnoliopsida</taxon>
        <taxon>eudicotyledons</taxon>
        <taxon>Gunneridae</taxon>
        <taxon>Pentapetalae</taxon>
        <taxon>rosids</taxon>
        <taxon>malvids</taxon>
        <taxon>Brassicales</taxon>
        <taxon>Brassicaceae</taxon>
        <taxon>Camelineae</taxon>
        <taxon>Camelina</taxon>
    </lineage>
</organism>
<dbReference type="SUPFAM" id="SSF49599">
    <property type="entry name" value="TRAF domain-like"/>
    <property type="match status" value="1"/>
</dbReference>
<evidence type="ECO:0000313" key="15">
    <source>
        <dbReference type="RefSeq" id="XP_010435701.1"/>
    </source>
</evidence>
<keyword evidence="5" id="KW-0808">Transferase</keyword>
<dbReference type="Proteomes" id="UP000694864">
    <property type="component" value="Chromosome 10"/>
</dbReference>
<evidence type="ECO:0000256" key="9">
    <source>
        <dbReference type="ARBA" id="ARBA00022833"/>
    </source>
</evidence>
<comment type="pathway">
    <text evidence="2">Protein modification; protein ubiquitination.</text>
</comment>
<accession>A0ABM0U4J6</accession>
<evidence type="ECO:0000313" key="14">
    <source>
        <dbReference type="Proteomes" id="UP000694864"/>
    </source>
</evidence>
<feature type="domain" description="SIAH-type" evidence="13">
    <location>
        <begin position="64"/>
        <end position="122"/>
    </location>
</feature>
<dbReference type="InterPro" id="IPR044286">
    <property type="entry name" value="SINL_plant"/>
</dbReference>
<evidence type="ECO:0000256" key="11">
    <source>
        <dbReference type="PROSITE-ProRule" id="PRU00455"/>
    </source>
</evidence>
<dbReference type="CDD" id="cd16571">
    <property type="entry name" value="RING-HC_SIAHs"/>
    <property type="match status" value="1"/>
</dbReference>
<dbReference type="EC" id="2.3.2.27" evidence="4"/>
<name>A0ABM0U4J6_CAMSA</name>
<evidence type="ECO:0000256" key="7">
    <source>
        <dbReference type="ARBA" id="ARBA00022771"/>
    </source>
</evidence>
<protein>
    <recommendedName>
        <fullName evidence="4">RING-type E3 ubiquitin transferase</fullName>
        <ecNumber evidence="4">2.3.2.27</ecNumber>
    </recommendedName>
</protein>
<reference evidence="14" key="1">
    <citation type="journal article" date="2014" name="Nat. Commun.">
        <title>The emerging biofuel crop Camelina sativa retains a highly undifferentiated hexaploid genome structure.</title>
        <authorList>
            <person name="Kagale S."/>
            <person name="Koh C."/>
            <person name="Nixon J."/>
            <person name="Bollina V."/>
            <person name="Clarke W.E."/>
            <person name="Tuteja R."/>
            <person name="Spillane C."/>
            <person name="Robinson S.J."/>
            <person name="Links M.G."/>
            <person name="Clarke C."/>
            <person name="Higgins E.E."/>
            <person name="Huebert T."/>
            <person name="Sharpe A.G."/>
            <person name="Parkin I.A."/>
        </authorList>
    </citation>
    <scope>NUCLEOTIDE SEQUENCE [LARGE SCALE GENOMIC DNA]</scope>
    <source>
        <strain evidence="14">cv. DH55</strain>
    </source>
</reference>
<dbReference type="InterPro" id="IPR013083">
    <property type="entry name" value="Znf_RING/FYVE/PHD"/>
</dbReference>
<reference evidence="15" key="2">
    <citation type="submission" date="2025-08" db="UniProtKB">
        <authorList>
            <consortium name="RefSeq"/>
        </authorList>
    </citation>
    <scope>IDENTIFICATION</scope>
    <source>
        <tissue evidence="15">Leaf</tissue>
    </source>
</reference>
<proteinExistence type="inferred from homology"/>
<dbReference type="InterPro" id="IPR049548">
    <property type="entry name" value="Sina-like_RING"/>
</dbReference>
<feature type="domain" description="RING-type" evidence="12">
    <location>
        <begin position="11"/>
        <end position="46"/>
    </location>
</feature>
<comment type="function">
    <text evidence="10">E3 ubiquitin-protein ligase that mediates ubiquitination and subsequent proteasomal degradation of target proteins. E3 ubiquitin ligases accept ubiquitin from an E2 ubiquitin-conjugating enzyme in the form of a thioester and then directly transfers the ubiquitin to targeted substrates. It probably triggers the ubiquitin-mediated degradation of different substrates.</text>
</comment>
<keyword evidence="8" id="KW-0833">Ubl conjugation pathway</keyword>
<keyword evidence="14" id="KW-1185">Reference proteome</keyword>
<comment type="catalytic activity">
    <reaction evidence="1">
        <text>S-ubiquitinyl-[E2 ubiquitin-conjugating enzyme]-L-cysteine + [acceptor protein]-L-lysine = [E2 ubiquitin-conjugating enzyme]-L-cysteine + N(6)-ubiquitinyl-[acceptor protein]-L-lysine.</text>
        <dbReference type="EC" id="2.3.2.27"/>
    </reaction>
</comment>
<dbReference type="InterPro" id="IPR001841">
    <property type="entry name" value="Znf_RING"/>
</dbReference>
<keyword evidence="6" id="KW-0479">Metal-binding</keyword>
<dbReference type="PROSITE" id="PS51081">
    <property type="entry name" value="ZF_SIAH"/>
    <property type="match status" value="1"/>
</dbReference>
<dbReference type="PANTHER" id="PTHR46632">
    <property type="entry name" value="E3 UBIQUITIN-PROTEIN LIGASE SINA-LIKE 4"/>
    <property type="match status" value="1"/>
</dbReference>
<evidence type="ECO:0000256" key="8">
    <source>
        <dbReference type="ARBA" id="ARBA00022786"/>
    </source>
</evidence>
<evidence type="ECO:0000256" key="6">
    <source>
        <dbReference type="ARBA" id="ARBA00022723"/>
    </source>
</evidence>
<evidence type="ECO:0000259" key="12">
    <source>
        <dbReference type="PROSITE" id="PS50089"/>
    </source>
</evidence>
<evidence type="ECO:0000256" key="5">
    <source>
        <dbReference type="ARBA" id="ARBA00022679"/>
    </source>
</evidence>
<dbReference type="GeneID" id="104719463"/>
<evidence type="ECO:0000256" key="2">
    <source>
        <dbReference type="ARBA" id="ARBA00004906"/>
    </source>
</evidence>
<dbReference type="PANTHER" id="PTHR46632:SF3">
    <property type="entry name" value="E3 UBIQUITIN-PROTEIN LIGASE SINA-LIKE 7-RELATED"/>
    <property type="match status" value="1"/>
</dbReference>
<dbReference type="PROSITE" id="PS50089">
    <property type="entry name" value="ZF_RING_2"/>
    <property type="match status" value="1"/>
</dbReference>
<comment type="similarity">
    <text evidence="3">Belongs to the SINA (Seven in absentia) family.</text>
</comment>
<gene>
    <name evidence="15" type="primary">LOC104719463</name>
</gene>
<sequence length="245" mass="27572">MMLMDLDILDCPICYEALTVPIFQCDNGHIACSSCCPKLKNKCPACALPIGHSRCRAMEKVVKSVSFPCPNSIFGCTESSSYGKESNHEKECNFSPCSCPEQDCNYTGPYKDLYNHYALTHSKGFRLDSFSCGVSFTSLINISGTMKIEKEDVKRLLFAVQCFREPCGVYLTVSCIAPSTPEVGEYSYHVSYNVDDGHTLTYGSPNMKRILEVSFHVPQQNFMFIPNHFLRGDWLDIELCIRKLN</sequence>
<dbReference type="RefSeq" id="XP_010435701.1">
    <property type="nucleotide sequence ID" value="XM_010437399.1"/>
</dbReference>
<dbReference type="InterPro" id="IPR013010">
    <property type="entry name" value="Znf_SIAH"/>
</dbReference>
<evidence type="ECO:0000256" key="3">
    <source>
        <dbReference type="ARBA" id="ARBA00009119"/>
    </source>
</evidence>
<evidence type="ECO:0000259" key="13">
    <source>
        <dbReference type="PROSITE" id="PS51081"/>
    </source>
</evidence>